<evidence type="ECO:0000256" key="2">
    <source>
        <dbReference type="ARBA" id="ARBA00009788"/>
    </source>
</evidence>
<dbReference type="GO" id="GO:0046982">
    <property type="term" value="F:protein heterodimerization activity"/>
    <property type="evidence" value="ECO:0007669"/>
    <property type="project" value="InterPro"/>
</dbReference>
<keyword evidence="3" id="KW-0805">Transcription regulation</keyword>
<feature type="compositionally biased region" description="Low complexity" evidence="6">
    <location>
        <begin position="47"/>
        <end position="57"/>
    </location>
</feature>
<feature type="region of interest" description="Disordered" evidence="6">
    <location>
        <begin position="260"/>
        <end position="296"/>
    </location>
</feature>
<dbReference type="GO" id="GO:0016251">
    <property type="term" value="F:RNA polymerase II general transcription initiation factor activity"/>
    <property type="evidence" value="ECO:0007669"/>
    <property type="project" value="TreeGrafter"/>
</dbReference>
<dbReference type="InterPro" id="IPR045127">
    <property type="entry name" value="TAF11-like"/>
</dbReference>
<dbReference type="Gene3D" id="1.10.20.10">
    <property type="entry name" value="Histone, subunit A"/>
    <property type="match status" value="1"/>
</dbReference>
<feature type="compositionally biased region" description="Polar residues" evidence="6">
    <location>
        <begin position="134"/>
        <end position="143"/>
    </location>
</feature>
<evidence type="ECO:0000256" key="3">
    <source>
        <dbReference type="ARBA" id="ARBA00023015"/>
    </source>
</evidence>
<organism evidence="8 9">
    <name type="scientific">Neoarthrinium moseri</name>
    <dbReference type="NCBI Taxonomy" id="1658444"/>
    <lineage>
        <taxon>Eukaryota</taxon>
        <taxon>Fungi</taxon>
        <taxon>Dikarya</taxon>
        <taxon>Ascomycota</taxon>
        <taxon>Pezizomycotina</taxon>
        <taxon>Sordariomycetes</taxon>
        <taxon>Xylariomycetidae</taxon>
        <taxon>Amphisphaeriales</taxon>
        <taxon>Apiosporaceae</taxon>
        <taxon>Neoarthrinium</taxon>
    </lineage>
</organism>
<dbReference type="CDD" id="cd08048">
    <property type="entry name" value="HFD_TAF11"/>
    <property type="match status" value="1"/>
</dbReference>
<dbReference type="PANTHER" id="PTHR13218:SF8">
    <property type="entry name" value="TRANSCRIPTION INITIATION FACTOR TFIID SUBUNIT 11"/>
    <property type="match status" value="1"/>
</dbReference>
<keyword evidence="5" id="KW-0539">Nucleus</keyword>
<feature type="compositionally biased region" description="Basic and acidic residues" evidence="6">
    <location>
        <begin position="260"/>
        <end position="277"/>
    </location>
</feature>
<dbReference type="PANTHER" id="PTHR13218">
    <property type="entry name" value="TRANSCRIPTION INITIATION FACTOR TFIID SUBUNIT 11-RELATED"/>
    <property type="match status" value="1"/>
</dbReference>
<dbReference type="EMBL" id="JAFIMR010000043">
    <property type="protein sequence ID" value="KAI1856580.1"/>
    <property type="molecule type" value="Genomic_DNA"/>
</dbReference>
<evidence type="ECO:0000256" key="1">
    <source>
        <dbReference type="ARBA" id="ARBA00004123"/>
    </source>
</evidence>
<evidence type="ECO:0000259" key="7">
    <source>
        <dbReference type="Pfam" id="PF04719"/>
    </source>
</evidence>
<protein>
    <recommendedName>
        <fullName evidence="7">TAFII28-like protein domain-containing protein</fullName>
    </recommendedName>
</protein>
<feature type="region of interest" description="Disordered" evidence="6">
    <location>
        <begin position="1"/>
        <end position="184"/>
    </location>
</feature>
<feature type="compositionally biased region" description="Basic and acidic residues" evidence="6">
    <location>
        <begin position="109"/>
        <end position="122"/>
    </location>
</feature>
<sequence length="342" mass="36748">MASPPPAFSPAGSPPYSSAQLPPSKKRGSAAADLATNNPSVKRRKASVMSATSSASAHPLRQTSFPPDESQGQVFSPSYRRSPSVDTMSLVSGSQVSAAPAKKKRGRKSKAERAREAAEEAARGGTPSAVNGVARSTVSNASGANKAGAGADDDGDDGDGPGGGMEIPENVNSSSAARSKEEIKEEERLRAIVKQQMTDEQFHRYEVWHQSKIQIGNVRKYINSVTSQSVQPSIPQAMQVVCKLFLGDMVEEARRIQKEHLAAGEKQTDVPSDKDSDTELSEASKHRRQAPLRPEHLQEAYRRWQRSGATGGSGGKLMMWHQQTGNGVDRFAARAGGRRIFR</sequence>
<evidence type="ECO:0000256" key="5">
    <source>
        <dbReference type="ARBA" id="ARBA00023242"/>
    </source>
</evidence>
<comment type="similarity">
    <text evidence="2">Belongs to the TAF11 family.</text>
</comment>
<dbReference type="InterPro" id="IPR009072">
    <property type="entry name" value="Histone-fold"/>
</dbReference>
<evidence type="ECO:0000313" key="8">
    <source>
        <dbReference type="EMBL" id="KAI1856580.1"/>
    </source>
</evidence>
<evidence type="ECO:0000256" key="6">
    <source>
        <dbReference type="SAM" id="MobiDB-lite"/>
    </source>
</evidence>
<feature type="domain" description="TAFII28-like protein" evidence="7">
    <location>
        <begin position="195"/>
        <end position="303"/>
    </location>
</feature>
<evidence type="ECO:0000313" key="9">
    <source>
        <dbReference type="Proteomes" id="UP000829685"/>
    </source>
</evidence>
<proteinExistence type="inferred from homology"/>
<keyword evidence="4" id="KW-0804">Transcription</keyword>
<dbReference type="GO" id="GO:0005669">
    <property type="term" value="C:transcription factor TFIID complex"/>
    <property type="evidence" value="ECO:0007669"/>
    <property type="project" value="InterPro"/>
</dbReference>
<dbReference type="InterPro" id="IPR006809">
    <property type="entry name" value="TAFII28_dom"/>
</dbReference>
<dbReference type="Proteomes" id="UP000829685">
    <property type="component" value="Unassembled WGS sequence"/>
</dbReference>
<name>A0A9P9WCC7_9PEZI</name>
<feature type="compositionally biased region" description="Low complexity" evidence="6">
    <location>
        <begin position="9"/>
        <end position="19"/>
    </location>
</feature>
<gene>
    <name evidence="8" type="ORF">JX265_011539</name>
</gene>
<evidence type="ECO:0000256" key="4">
    <source>
        <dbReference type="ARBA" id="ARBA00023163"/>
    </source>
</evidence>
<reference evidence="8" key="1">
    <citation type="submission" date="2021-03" db="EMBL/GenBank/DDBJ databases">
        <title>Revisited historic fungal species revealed as producer of novel bioactive compounds through whole genome sequencing and comparative genomics.</title>
        <authorList>
            <person name="Vignolle G.A."/>
            <person name="Hochenegger N."/>
            <person name="Mach R.L."/>
            <person name="Mach-Aigner A.R."/>
            <person name="Javad Rahimi M."/>
            <person name="Salim K.A."/>
            <person name="Chan C.M."/>
            <person name="Lim L.B.L."/>
            <person name="Cai F."/>
            <person name="Druzhinina I.S."/>
            <person name="U'Ren J.M."/>
            <person name="Derntl C."/>
        </authorList>
    </citation>
    <scope>NUCLEOTIDE SEQUENCE</scope>
    <source>
        <strain evidence="8">TUCIM 5799</strain>
    </source>
</reference>
<feature type="compositionally biased region" description="Polar residues" evidence="6">
    <location>
        <begin position="61"/>
        <end position="97"/>
    </location>
</feature>
<dbReference type="Pfam" id="PF04719">
    <property type="entry name" value="TAFII28"/>
    <property type="match status" value="1"/>
</dbReference>
<dbReference type="GO" id="GO:0051123">
    <property type="term" value="P:RNA polymerase II preinitiation complex assembly"/>
    <property type="evidence" value="ECO:0007669"/>
    <property type="project" value="InterPro"/>
</dbReference>
<accession>A0A9P9WCC7</accession>
<comment type="subcellular location">
    <subcellularLocation>
        <location evidence="1">Nucleus</location>
    </subcellularLocation>
</comment>
<dbReference type="AlphaFoldDB" id="A0A9P9WCC7"/>
<dbReference type="SUPFAM" id="SSF47113">
    <property type="entry name" value="Histone-fold"/>
    <property type="match status" value="1"/>
</dbReference>
<keyword evidence="9" id="KW-1185">Reference proteome</keyword>
<comment type="caution">
    <text evidence="8">The sequence shown here is derived from an EMBL/GenBank/DDBJ whole genome shotgun (WGS) entry which is preliminary data.</text>
</comment>